<comment type="caution">
    <text evidence="2">The sequence shown here is derived from an EMBL/GenBank/DDBJ whole genome shotgun (WGS) entry which is preliminary data.</text>
</comment>
<dbReference type="EMBL" id="WJPP01000001">
    <property type="protein sequence ID" value="MRH77466.1"/>
    <property type="molecule type" value="Genomic_DNA"/>
</dbReference>
<evidence type="ECO:0000313" key="3">
    <source>
        <dbReference type="Proteomes" id="UP000433788"/>
    </source>
</evidence>
<gene>
    <name evidence="2" type="ORF">GH984_01910</name>
</gene>
<dbReference type="Proteomes" id="UP000433788">
    <property type="component" value="Unassembled WGS sequence"/>
</dbReference>
<keyword evidence="1" id="KW-1133">Transmembrane helix</keyword>
<reference evidence="2 3" key="1">
    <citation type="submission" date="2019-11" db="EMBL/GenBank/DDBJ databases">
        <authorList>
            <person name="Zhang X.Y."/>
        </authorList>
    </citation>
    <scope>NUCLEOTIDE SEQUENCE [LARGE SCALE GENOMIC DNA]</scope>
    <source>
        <strain evidence="2 3">C176</strain>
    </source>
</reference>
<keyword evidence="1" id="KW-0812">Transmembrane</keyword>
<accession>A0A6N7QLV2</accession>
<keyword evidence="3" id="KW-1185">Reference proteome</keyword>
<dbReference type="RefSeq" id="WP_153718514.1">
    <property type="nucleotide sequence ID" value="NZ_WJPP01000001.1"/>
</dbReference>
<feature type="transmembrane region" description="Helical" evidence="1">
    <location>
        <begin position="38"/>
        <end position="57"/>
    </location>
</feature>
<proteinExistence type="predicted"/>
<evidence type="ECO:0000256" key="1">
    <source>
        <dbReference type="SAM" id="Phobius"/>
    </source>
</evidence>
<name>A0A6N7QLV2_9GAMM</name>
<organism evidence="2 3">
    <name type="scientific">Spiribacter salilacus</name>
    <dbReference type="NCBI Taxonomy" id="2664894"/>
    <lineage>
        <taxon>Bacteria</taxon>
        <taxon>Pseudomonadati</taxon>
        <taxon>Pseudomonadota</taxon>
        <taxon>Gammaproteobacteria</taxon>
        <taxon>Chromatiales</taxon>
        <taxon>Ectothiorhodospiraceae</taxon>
        <taxon>Spiribacter</taxon>
    </lineage>
</organism>
<keyword evidence="1" id="KW-0472">Membrane</keyword>
<evidence type="ECO:0008006" key="4">
    <source>
        <dbReference type="Google" id="ProtNLM"/>
    </source>
</evidence>
<evidence type="ECO:0000313" key="2">
    <source>
        <dbReference type="EMBL" id="MRH77466.1"/>
    </source>
</evidence>
<protein>
    <recommendedName>
        <fullName evidence="4">DUF5668 domain-containing protein</fullName>
    </recommendedName>
</protein>
<sequence>MNKPDRAPGATSLLIFALGLLLFSSPLTQWWAEQNYPWFAPFGLWLALIILIGLFIGRGSRNEL</sequence>
<dbReference type="AlphaFoldDB" id="A0A6N7QLV2"/>
<feature type="transmembrane region" description="Helical" evidence="1">
    <location>
        <begin position="12"/>
        <end position="32"/>
    </location>
</feature>